<dbReference type="Pfam" id="PF03552">
    <property type="entry name" value="Cellulose_synt"/>
    <property type="match status" value="2"/>
</dbReference>
<feature type="transmembrane region" description="Helical" evidence="11">
    <location>
        <begin position="23"/>
        <end position="42"/>
    </location>
</feature>
<feature type="transmembrane region" description="Helical" evidence="11">
    <location>
        <begin position="607"/>
        <end position="625"/>
    </location>
</feature>
<feature type="active site" evidence="8">
    <location>
        <position position="455"/>
    </location>
</feature>
<evidence type="ECO:0000313" key="12">
    <source>
        <dbReference type="EnsemblPlants" id="Kaladp0011s1077.1.v1.1"/>
    </source>
</evidence>
<feature type="transmembrane region" description="Helical" evidence="11">
    <location>
        <begin position="658"/>
        <end position="678"/>
    </location>
</feature>
<dbReference type="PANTHER" id="PTHR13301">
    <property type="entry name" value="X-BOX TRANSCRIPTION FACTOR-RELATED"/>
    <property type="match status" value="1"/>
</dbReference>
<keyword evidence="3" id="KW-0808">Transferase</keyword>
<organism evidence="12 13">
    <name type="scientific">Kalanchoe fedtschenkoi</name>
    <name type="common">Lavender scallops</name>
    <name type="synonym">South American air plant</name>
    <dbReference type="NCBI Taxonomy" id="63787"/>
    <lineage>
        <taxon>Eukaryota</taxon>
        <taxon>Viridiplantae</taxon>
        <taxon>Streptophyta</taxon>
        <taxon>Embryophyta</taxon>
        <taxon>Tracheophyta</taxon>
        <taxon>Spermatophyta</taxon>
        <taxon>Magnoliopsida</taxon>
        <taxon>eudicotyledons</taxon>
        <taxon>Gunneridae</taxon>
        <taxon>Pentapetalae</taxon>
        <taxon>Saxifragales</taxon>
        <taxon>Crassulaceae</taxon>
        <taxon>Kalanchoe</taxon>
    </lineage>
</organism>
<feature type="transmembrane region" description="Helical" evidence="11">
    <location>
        <begin position="48"/>
        <end position="69"/>
    </location>
</feature>
<dbReference type="Gene3D" id="3.90.550.10">
    <property type="entry name" value="Spore Coat Polysaccharide Biosynthesis Protein SpsA, Chain A"/>
    <property type="match status" value="1"/>
</dbReference>
<evidence type="ECO:0000256" key="10">
    <source>
        <dbReference type="PIRSR" id="PIRSR605150-3"/>
    </source>
</evidence>
<dbReference type="Gramene" id="Kaladp0011s1077.1.v1.1">
    <property type="protein sequence ID" value="Kaladp0011s1077.1.v1.1"/>
    <property type="gene ID" value="Kaladp0011s1077.v1.1"/>
</dbReference>
<feature type="binding site" evidence="10">
    <location>
        <position position="292"/>
    </location>
    <ligand>
        <name>Mn(2+)</name>
        <dbReference type="ChEBI" id="CHEBI:29035"/>
    </ligand>
</feature>
<evidence type="ECO:0000256" key="3">
    <source>
        <dbReference type="ARBA" id="ARBA00022679"/>
    </source>
</evidence>
<keyword evidence="4 11" id="KW-0812">Transmembrane</keyword>
<evidence type="ECO:0000256" key="1">
    <source>
        <dbReference type="ARBA" id="ARBA00004127"/>
    </source>
</evidence>
<evidence type="ECO:0000256" key="9">
    <source>
        <dbReference type="PIRSR" id="PIRSR605150-2"/>
    </source>
</evidence>
<name>A0A7N0RJT1_KALFE</name>
<evidence type="ECO:0008006" key="14">
    <source>
        <dbReference type="Google" id="ProtNLM"/>
    </source>
</evidence>
<evidence type="ECO:0000256" key="6">
    <source>
        <dbReference type="ARBA" id="ARBA00023136"/>
    </source>
</evidence>
<dbReference type="GO" id="GO:0016760">
    <property type="term" value="F:cellulose synthase (UDP-forming) activity"/>
    <property type="evidence" value="ECO:0007669"/>
    <property type="project" value="InterPro"/>
</dbReference>
<feature type="binding site" evidence="9">
    <location>
        <position position="107"/>
    </location>
    <ligand>
        <name>UDP-alpha-D-glucose</name>
        <dbReference type="ChEBI" id="CHEBI:58885"/>
    </ligand>
</feature>
<keyword evidence="7" id="KW-0961">Cell wall biogenesis/degradation</keyword>
<dbReference type="Proteomes" id="UP000594263">
    <property type="component" value="Unplaced"/>
</dbReference>
<feature type="transmembrane region" description="Helical" evidence="11">
    <location>
        <begin position="728"/>
        <end position="744"/>
    </location>
</feature>
<sequence length="745" mass="84245">MAAQASSLPLYEEIPLKSYVKRFIEVLVLLLLLSLVAYRLLSSESGCGLAWSVALACEVWFTFIWVMVVSMKWSPIRYKTYPERLLRKVQDLPPVDIFVTTADPQLEPPMVTVNTVLSLLAVDYEAHKLACYVSDDAGSPVTLYSLIQAAEFGKRWVLFCKKYEVQVRAPFRYFGAQVPLDDTSLEFQQEWQDMKNEYDQLNLRVEEASKPDTKLLDSKEFSIFATMKRDNHESIVKVIRENKGPPDELPHLIYVAREKRPKHPHHYKAGAMNVLTRVSGVMTNAPFMLNVDCDMFVNNPQTFHHAMCLLLGTKTEEECAFVQFPQKFYNGLKDDPFGNQLVALHETMGLGMVGIQGPAYSGTGCFHRRKIIYGLPNDQDLPVQLQNGILVNPDQVYGKSLELINFIYSVGSTLTAKHSILDSLDAAHKVADCDYEFMTRWGINIGWIYGSATEDVLTGLTIQSRGYKTMYCDPDPPSFLGCAPPSGPLTATQMKRWATGLLEILFSARSPIILFLTTKLHFRQSLGYTWVLVWGLRSVPELCYSLLPPYCILSNSAFLPKIDQPAWLLPISLFMIYNFYTLYEYLQCGQSMRSWWNNQRASRINSSSAWLFGFICVILKLLGLSETVFELTRKENLDSDDGVVDEEIGRFTFDESPIFIPATTLVTVNLVAVGLGFVRMIWAGPLWMSGVEYGAGELGCCVWVLLMFRPFVKGLFGKGKYGIPTRTIWKSTGLALAFFSFCLRV</sequence>
<evidence type="ECO:0000256" key="11">
    <source>
        <dbReference type="SAM" id="Phobius"/>
    </source>
</evidence>
<feature type="transmembrane region" description="Helical" evidence="11">
    <location>
        <begin position="690"/>
        <end position="708"/>
    </location>
</feature>
<dbReference type="InterPro" id="IPR029044">
    <property type="entry name" value="Nucleotide-diphossugar_trans"/>
</dbReference>
<reference evidence="12" key="1">
    <citation type="submission" date="2021-01" db="UniProtKB">
        <authorList>
            <consortium name="EnsemblPlants"/>
        </authorList>
    </citation>
    <scope>IDENTIFICATION</scope>
</reference>
<comment type="subcellular location">
    <subcellularLocation>
        <location evidence="1">Endomembrane system</location>
        <topology evidence="1">Multi-pass membrane protein</topology>
    </subcellularLocation>
</comment>
<dbReference type="GO" id="GO:0016020">
    <property type="term" value="C:membrane"/>
    <property type="evidence" value="ECO:0007669"/>
    <property type="project" value="InterPro"/>
</dbReference>
<evidence type="ECO:0000313" key="13">
    <source>
        <dbReference type="Proteomes" id="UP000594263"/>
    </source>
</evidence>
<evidence type="ECO:0000256" key="7">
    <source>
        <dbReference type="ARBA" id="ARBA00023316"/>
    </source>
</evidence>
<accession>A0A7N0RJT1</accession>
<dbReference type="EnsemblPlants" id="Kaladp0011s1077.1.v1.1">
    <property type="protein sequence ID" value="Kaladp0011s1077.1.v1.1"/>
    <property type="gene ID" value="Kaladp0011s1077.v1.1"/>
</dbReference>
<dbReference type="GO" id="GO:0012505">
    <property type="term" value="C:endomembrane system"/>
    <property type="evidence" value="ECO:0007669"/>
    <property type="project" value="UniProtKB-SubCell"/>
</dbReference>
<proteinExistence type="predicted"/>
<keyword evidence="2" id="KW-0328">Glycosyltransferase</keyword>
<evidence type="ECO:0000256" key="2">
    <source>
        <dbReference type="ARBA" id="ARBA00022676"/>
    </source>
</evidence>
<dbReference type="GO" id="GO:0071555">
    <property type="term" value="P:cell wall organization"/>
    <property type="evidence" value="ECO:0007669"/>
    <property type="project" value="UniProtKB-KW"/>
</dbReference>
<protein>
    <recommendedName>
        <fullName evidence="14">Cellulose synthase-like protein H1</fullName>
    </recommendedName>
</protein>
<keyword evidence="6 11" id="KW-0472">Membrane</keyword>
<evidence type="ECO:0000256" key="5">
    <source>
        <dbReference type="ARBA" id="ARBA00022989"/>
    </source>
</evidence>
<dbReference type="GO" id="GO:0030244">
    <property type="term" value="P:cellulose biosynthetic process"/>
    <property type="evidence" value="ECO:0007669"/>
    <property type="project" value="InterPro"/>
</dbReference>
<feature type="transmembrane region" description="Helical" evidence="11">
    <location>
        <begin position="567"/>
        <end position="586"/>
    </location>
</feature>
<feature type="binding site" evidence="9">
    <location>
        <position position="136"/>
    </location>
    <ligand>
        <name>UDP-alpha-D-glucose</name>
        <dbReference type="ChEBI" id="CHEBI:58885"/>
    </ligand>
</feature>
<feature type="binding site" evidence="10">
    <location>
        <position position="268"/>
    </location>
    <ligand>
        <name>Mn(2+)</name>
        <dbReference type="ChEBI" id="CHEBI:29035"/>
    </ligand>
</feature>
<evidence type="ECO:0000256" key="8">
    <source>
        <dbReference type="PIRSR" id="PIRSR605150-1"/>
    </source>
</evidence>
<keyword evidence="13" id="KW-1185">Reference proteome</keyword>
<evidence type="ECO:0000256" key="4">
    <source>
        <dbReference type="ARBA" id="ARBA00022692"/>
    </source>
</evidence>
<dbReference type="SUPFAM" id="SSF53448">
    <property type="entry name" value="Nucleotide-diphospho-sugar transferases"/>
    <property type="match status" value="1"/>
</dbReference>
<dbReference type="OMA" id="LHHHYKA"/>
<dbReference type="AlphaFoldDB" id="A0A7N0RJT1"/>
<dbReference type="InterPro" id="IPR005150">
    <property type="entry name" value="Cellulose_synth"/>
</dbReference>
<keyword evidence="5 11" id="KW-1133">Transmembrane helix</keyword>
<feature type="active site" evidence="8">
    <location>
        <position position="136"/>
    </location>
</feature>